<evidence type="ECO:0000313" key="2">
    <source>
        <dbReference type="EMBL" id="UNI22166.1"/>
    </source>
</evidence>
<sequence length="738" mass="83042">MPKGQGQRSTRADDAETQIAASFVTENASEIHEAFGGSARYNDETGHFEAPTQYKALSVALQEYVLSNDLSMGLVLGPNASESSWDALFEKVNDAEARLHGTEKRPLEIFKKMWLKVGENQAVIDPWLSLIPDSYGLAVVRSAIAIILKIAQKSADARQKIFDTFKKIRDTIGEANSKRKSFQTDVDVSRCAAALHESIVDAIEKMFQLLPSPKQPFQWNKSLFKMSKHKKREKVEKVDPDEVLEKVEASALELVRAVDRRRDDILARTGQVTQDTNSQVTMIMGWIVTEADIGIKETRKVVGEVQIQVGDVATDVKDGVCLLRDIRDGQHTYFRLNREESSKTTRMERTIQVIQQGMDRLMMDDRQVATDELLALLLEERKKNTMLKRRNKALRQRQIGDTSSPAATTAVVTVEQLVEIICRPRNGGQDVDMDMESVVDALHENLERVIRLRSRMSVHAQGQAQSLLHQARFLAWLERQHPDLISVDGNIPSSVRDAVSAMSLFCAIFVLSLSKLEPDSVMVHFFCGLHPSPRDAWCGPSGLIRLLIVQLLAALDDEDLLRLSFLNRRSQIRRLEEHSLRALCELFHQLLRQFPPSKTVYCIVDGVSLLDSGEFTDDLGVVLGALESIVRDDDELRVVFKVMLTVSGRSSLRLRRRVSGSRCINLSPRDSNARPMTQRWLDAAISRPSTPLGRSVSRGRRSVSCSRRVSVEREEGQREEEQDDDDDDDDDNSEVSSA</sequence>
<dbReference type="Proteomes" id="UP000829364">
    <property type="component" value="Chromosome 8"/>
</dbReference>
<evidence type="ECO:0000256" key="1">
    <source>
        <dbReference type="SAM" id="MobiDB-lite"/>
    </source>
</evidence>
<dbReference type="KEGG" id="ptkz:JDV02_008080"/>
<feature type="compositionally biased region" description="Acidic residues" evidence="1">
    <location>
        <begin position="717"/>
        <end position="738"/>
    </location>
</feature>
<reference evidence="2" key="1">
    <citation type="submission" date="2021-11" db="EMBL/GenBank/DDBJ databases">
        <title>Purpureocillium_takamizusanense_genome.</title>
        <authorList>
            <person name="Nguyen N.-H."/>
        </authorList>
    </citation>
    <scope>NUCLEOTIDE SEQUENCE</scope>
    <source>
        <strain evidence="2">PT3</strain>
    </source>
</reference>
<proteinExistence type="predicted"/>
<gene>
    <name evidence="2" type="ORF">JDV02_008080</name>
</gene>
<evidence type="ECO:0000313" key="3">
    <source>
        <dbReference type="Proteomes" id="UP000829364"/>
    </source>
</evidence>
<protein>
    <recommendedName>
        <fullName evidence="4">Fungal STAND N-terminal Goodbye domain-containing protein</fullName>
    </recommendedName>
</protein>
<evidence type="ECO:0008006" key="4">
    <source>
        <dbReference type="Google" id="ProtNLM"/>
    </source>
</evidence>
<keyword evidence="3" id="KW-1185">Reference proteome</keyword>
<dbReference type="PANTHER" id="PTHR40619">
    <property type="entry name" value="FUNGAL STAND N-TERMINAL GOODBYE DOMAIN-CONTAINING PROTEIN"/>
    <property type="match status" value="1"/>
</dbReference>
<dbReference type="AlphaFoldDB" id="A0A9Q8QN17"/>
<feature type="region of interest" description="Disordered" evidence="1">
    <location>
        <begin position="688"/>
        <end position="738"/>
    </location>
</feature>
<organism evidence="2 3">
    <name type="scientific">Purpureocillium takamizusanense</name>
    <dbReference type="NCBI Taxonomy" id="2060973"/>
    <lineage>
        <taxon>Eukaryota</taxon>
        <taxon>Fungi</taxon>
        <taxon>Dikarya</taxon>
        <taxon>Ascomycota</taxon>
        <taxon>Pezizomycotina</taxon>
        <taxon>Sordariomycetes</taxon>
        <taxon>Hypocreomycetidae</taxon>
        <taxon>Hypocreales</taxon>
        <taxon>Ophiocordycipitaceae</taxon>
        <taxon>Purpureocillium</taxon>
    </lineage>
</organism>
<accession>A0A9Q8QN17</accession>
<name>A0A9Q8QN17_9HYPO</name>
<dbReference type="GeneID" id="72070028"/>
<dbReference type="PANTHER" id="PTHR40619:SF3">
    <property type="entry name" value="FUNGAL STAND N-TERMINAL GOODBYE DOMAIN-CONTAINING PROTEIN"/>
    <property type="match status" value="1"/>
</dbReference>
<dbReference type="RefSeq" id="XP_047845647.1">
    <property type="nucleotide sequence ID" value="XM_047989643.1"/>
</dbReference>
<dbReference type="OrthoDB" id="5419927at2759"/>
<dbReference type="EMBL" id="CP086361">
    <property type="protein sequence ID" value="UNI22166.1"/>
    <property type="molecule type" value="Genomic_DNA"/>
</dbReference>